<proteinExistence type="inferred from homology"/>
<dbReference type="PANTHER" id="PTHR43669:SF15">
    <property type="entry name" value="OXIDOREDUCTASE, SHORT-CHAIN DEHYDROGENASE_REDUCTASE FAMILY (AFU_ORTHOLOGUE AFUA_1G01330)"/>
    <property type="match status" value="1"/>
</dbReference>
<comment type="similarity">
    <text evidence="1">Belongs to the short-chain dehydrogenases/reductases (SDR) family.</text>
</comment>
<sequence>MAFPYKHILLIGATSGIGRALADRFVEHGLQVTAVGRRQDRLDDFVQKHGTDRAHGVAFDIGKIEEIPQFVTDVTTKYPDIDCVFLNAGFQIPTDMTSQEKWDMQQFQQIFHINFTGVVALTREFLPFLKEKKSETTGFILYAAPIAAYSASKAALNSFVLCLREQLRGTNIKVIEISPPAVQTELHDYMGEDAGRKLGMPLDQFTSEAFDGFQAGLDQVVVGTIGLPETFHEIVDKRRKAFDGFAQIMRAARH</sequence>
<reference evidence="3" key="2">
    <citation type="submission" date="2020-02" db="EMBL/GenBank/DDBJ databases">
        <authorList>
            <person name="Gilchrist C.L.M."/>
            <person name="Chooi Y.-H."/>
        </authorList>
    </citation>
    <scope>NUCLEOTIDE SEQUENCE</scope>
    <source>
        <strain evidence="3">MST-FP2251</strain>
    </source>
</reference>
<reference evidence="3" key="1">
    <citation type="journal article" date="2019" name="Beilstein J. Org. Chem.">
        <title>Nanangenines: drimane sesquiterpenoids as the dominant metabolite cohort of a novel Australian fungus, Aspergillus nanangensis.</title>
        <authorList>
            <person name="Lacey H.J."/>
            <person name="Gilchrist C.L.M."/>
            <person name="Crombie A."/>
            <person name="Kalaitzis J.A."/>
            <person name="Vuong D."/>
            <person name="Rutledge P.J."/>
            <person name="Turner P."/>
            <person name="Pitt J.I."/>
            <person name="Lacey E."/>
            <person name="Chooi Y.H."/>
            <person name="Piggott A.M."/>
        </authorList>
    </citation>
    <scope>NUCLEOTIDE SEQUENCE</scope>
    <source>
        <strain evidence="3">MST-FP2251</strain>
    </source>
</reference>
<dbReference type="PANTHER" id="PTHR43669">
    <property type="entry name" value="5-KETO-D-GLUCONATE 5-REDUCTASE"/>
    <property type="match status" value="1"/>
</dbReference>
<dbReference type="EMBL" id="VCAU01000043">
    <property type="protein sequence ID" value="KAF9888738.1"/>
    <property type="molecule type" value="Genomic_DNA"/>
</dbReference>
<evidence type="ECO:0000256" key="1">
    <source>
        <dbReference type="ARBA" id="ARBA00006484"/>
    </source>
</evidence>
<dbReference type="InterPro" id="IPR002347">
    <property type="entry name" value="SDR_fam"/>
</dbReference>
<keyword evidence="4" id="KW-1185">Reference proteome</keyword>
<dbReference type="Proteomes" id="UP001194746">
    <property type="component" value="Unassembled WGS sequence"/>
</dbReference>
<evidence type="ECO:0000313" key="3">
    <source>
        <dbReference type="EMBL" id="KAF9888738.1"/>
    </source>
</evidence>
<evidence type="ECO:0000256" key="2">
    <source>
        <dbReference type="ARBA" id="ARBA00023002"/>
    </source>
</evidence>
<name>A0AAD4CN03_ASPNN</name>
<dbReference type="AlphaFoldDB" id="A0AAD4CN03"/>
<accession>A0AAD4CN03</accession>
<evidence type="ECO:0000313" key="4">
    <source>
        <dbReference type="Proteomes" id="UP001194746"/>
    </source>
</evidence>
<dbReference type="SUPFAM" id="SSF51735">
    <property type="entry name" value="NAD(P)-binding Rossmann-fold domains"/>
    <property type="match status" value="1"/>
</dbReference>
<dbReference type="Gene3D" id="3.40.50.720">
    <property type="entry name" value="NAD(P)-binding Rossmann-like Domain"/>
    <property type="match status" value="1"/>
</dbReference>
<comment type="caution">
    <text evidence="3">The sequence shown here is derived from an EMBL/GenBank/DDBJ whole genome shotgun (WGS) entry which is preliminary data.</text>
</comment>
<dbReference type="InterPro" id="IPR036291">
    <property type="entry name" value="NAD(P)-bd_dom_sf"/>
</dbReference>
<dbReference type="GO" id="GO:0016491">
    <property type="term" value="F:oxidoreductase activity"/>
    <property type="evidence" value="ECO:0007669"/>
    <property type="project" value="UniProtKB-KW"/>
</dbReference>
<keyword evidence="2" id="KW-0560">Oxidoreductase</keyword>
<protein>
    <submittedName>
        <fullName evidence="3">Uncharacterized protein</fullName>
    </submittedName>
</protein>
<dbReference type="PRINTS" id="PR00081">
    <property type="entry name" value="GDHRDH"/>
</dbReference>
<organism evidence="3 4">
    <name type="scientific">Aspergillus nanangensis</name>
    <dbReference type="NCBI Taxonomy" id="2582783"/>
    <lineage>
        <taxon>Eukaryota</taxon>
        <taxon>Fungi</taxon>
        <taxon>Dikarya</taxon>
        <taxon>Ascomycota</taxon>
        <taxon>Pezizomycotina</taxon>
        <taxon>Eurotiomycetes</taxon>
        <taxon>Eurotiomycetidae</taxon>
        <taxon>Eurotiales</taxon>
        <taxon>Aspergillaceae</taxon>
        <taxon>Aspergillus</taxon>
        <taxon>Aspergillus subgen. Circumdati</taxon>
    </lineage>
</organism>
<gene>
    <name evidence="3" type="ORF">FE257_008313</name>
</gene>
<dbReference type="Pfam" id="PF00106">
    <property type="entry name" value="adh_short"/>
    <property type="match status" value="1"/>
</dbReference>